<dbReference type="InterPro" id="IPR004184">
    <property type="entry name" value="PFL_dom"/>
</dbReference>
<dbReference type="PANTHER" id="PTHR43641:SF2">
    <property type="entry name" value="DEHYDRATASE YBIW-RELATED"/>
    <property type="match status" value="1"/>
</dbReference>
<dbReference type="GO" id="GO:0005829">
    <property type="term" value="C:cytosol"/>
    <property type="evidence" value="ECO:0007669"/>
    <property type="project" value="TreeGrafter"/>
</dbReference>
<gene>
    <name evidence="2" type="ORF">HKBW3S25_01612</name>
</gene>
<sequence length="275" mass="30979">EIEELNLEIFPYWIDQTIQEVARRIYHNPLRQQVMERFAFLICSKPAALFHTIPNYDSVVNRGLKALKQEAEEKEHALGVSGEDQNKKHFYQAVKLAIEGVLSFAQNLSYEAQRLARTESNANRRRELETMADICATVPGDKSNTLQEALSAIWICKIALHQENANVGLSLGRLDQILYNLYCRDIARGMTVSQAVELIGCFWLKLADHVPLVPDTGEELFGGTGSNQALTLGGVDEQGNDAVNDLTYVMLRATELLRLRDPNVNCRYHPEVNPP</sequence>
<proteinExistence type="predicted"/>
<evidence type="ECO:0000259" key="1">
    <source>
        <dbReference type="PROSITE" id="PS51554"/>
    </source>
</evidence>
<dbReference type="GO" id="GO:0016740">
    <property type="term" value="F:transferase activity"/>
    <property type="evidence" value="ECO:0007669"/>
    <property type="project" value="UniProtKB-KW"/>
</dbReference>
<evidence type="ECO:0000313" key="2">
    <source>
        <dbReference type="EMBL" id="GFP26124.1"/>
    </source>
</evidence>
<feature type="non-terminal residue" evidence="2">
    <location>
        <position position="275"/>
    </location>
</feature>
<comment type="caution">
    <text evidence="2">The sequence shown here is derived from an EMBL/GenBank/DDBJ whole genome shotgun (WGS) entry which is preliminary data.</text>
</comment>
<dbReference type="AlphaFoldDB" id="A0A6V8P384"/>
<keyword evidence="2" id="KW-0808">Transferase</keyword>
<dbReference type="Gene3D" id="3.20.70.20">
    <property type="match status" value="1"/>
</dbReference>
<dbReference type="InterPro" id="IPR051215">
    <property type="entry name" value="GRE"/>
</dbReference>
<protein>
    <submittedName>
        <fullName evidence="2">Formate C-acetyltransferase</fullName>
    </submittedName>
</protein>
<organism evidence="2 3">
    <name type="scientific">Candidatus Hakubella thermalkaliphila</name>
    <dbReference type="NCBI Taxonomy" id="2754717"/>
    <lineage>
        <taxon>Bacteria</taxon>
        <taxon>Bacillati</taxon>
        <taxon>Actinomycetota</taxon>
        <taxon>Actinomycetota incertae sedis</taxon>
        <taxon>Candidatus Hakubellales</taxon>
        <taxon>Candidatus Hakubellaceae</taxon>
        <taxon>Candidatus Hakubella</taxon>
    </lineage>
</organism>
<dbReference type="Pfam" id="PF02901">
    <property type="entry name" value="PFL-like"/>
    <property type="match status" value="1"/>
</dbReference>
<reference evidence="2 3" key="1">
    <citation type="journal article" date="2020" name="Front. Microbiol.">
        <title>Single-cell genomics of novel Actinobacteria with the Wood-Ljungdahl pathway discovered in a serpentinizing system.</title>
        <authorList>
            <person name="Merino N."/>
            <person name="Kawai M."/>
            <person name="Boyd E.S."/>
            <person name="Colman D.R."/>
            <person name="McGlynn S.E."/>
            <person name="Nealson K.H."/>
            <person name="Kurokawa K."/>
            <person name="Hongoh Y."/>
        </authorList>
    </citation>
    <scope>NUCLEOTIDE SEQUENCE [LARGE SCALE GENOMIC DNA]</scope>
    <source>
        <strain evidence="2 3">S25</strain>
    </source>
</reference>
<accession>A0A6V8P384</accession>
<dbReference type="EMBL" id="BLRX01000383">
    <property type="protein sequence ID" value="GFP26124.1"/>
    <property type="molecule type" value="Genomic_DNA"/>
</dbReference>
<evidence type="ECO:0000313" key="3">
    <source>
        <dbReference type="Proteomes" id="UP000543224"/>
    </source>
</evidence>
<dbReference type="Proteomes" id="UP000543224">
    <property type="component" value="Unassembled WGS sequence"/>
</dbReference>
<feature type="non-terminal residue" evidence="2">
    <location>
        <position position="1"/>
    </location>
</feature>
<name>A0A6V8P384_9ACTN</name>
<feature type="domain" description="PFL" evidence="1">
    <location>
        <begin position="1"/>
        <end position="275"/>
    </location>
</feature>
<dbReference type="SUPFAM" id="SSF51998">
    <property type="entry name" value="PFL-like glycyl radical enzymes"/>
    <property type="match status" value="1"/>
</dbReference>
<dbReference type="PANTHER" id="PTHR43641">
    <property type="entry name" value="FORMATE ACETYLTRANSFERASE 3-RELATED"/>
    <property type="match status" value="1"/>
</dbReference>
<dbReference type="PROSITE" id="PS51554">
    <property type="entry name" value="PFL"/>
    <property type="match status" value="1"/>
</dbReference>